<dbReference type="InterPro" id="IPR012337">
    <property type="entry name" value="RNaseH-like_sf"/>
</dbReference>
<sequence>MLRGAFLQRSAYNAMTYDDNLKRYALSTSDFPHIGRLQEFFAPFVKFQKKMSAQKCPTINTETTAYNQLFSHLNKYTRSPSIYDPDLLNAAQVAFEKLKKHYSRATQVVYSISQVLDPRCRYTWWSYVGEKWSKFQPAISDQDLAIDEDDGYEPSFGQTDPLQAYLAEPTNSKADVMRFWKGQEEAAGDIKNGRPDPLYMMARRYLAVPASSLPSERCFSRAAIFIPQQRSRLLPSALKESALLDSWFKYFVGRSANLMDVFEDEWNNSENNDQDQ</sequence>
<dbReference type="InterPro" id="IPR008906">
    <property type="entry name" value="HATC_C_dom"/>
</dbReference>
<dbReference type="PANTHER" id="PTHR23272:SF161">
    <property type="entry name" value="ZINC FINGER BED DOMAIN-CONTAINING PROTEIN RICESLEEPER 1-LIKE"/>
    <property type="match status" value="1"/>
</dbReference>
<feature type="domain" description="HAT C-terminal dimerisation" evidence="1">
    <location>
        <begin position="164"/>
        <end position="247"/>
    </location>
</feature>
<dbReference type="PANTHER" id="PTHR23272">
    <property type="entry name" value="BED FINGER-RELATED"/>
    <property type="match status" value="1"/>
</dbReference>
<proteinExistence type="predicted"/>
<comment type="caution">
    <text evidence="2">The sequence shown here is derived from an EMBL/GenBank/DDBJ whole genome shotgun (WGS) entry which is preliminary data.</text>
</comment>
<reference evidence="2 3" key="1">
    <citation type="submission" date="2020-12" db="EMBL/GenBank/DDBJ databases">
        <title>Metabolic potential, ecology and presence of endohyphal bacteria is reflected in genomic diversity of Mucoromycotina.</title>
        <authorList>
            <person name="Muszewska A."/>
            <person name="Okrasinska A."/>
            <person name="Steczkiewicz K."/>
            <person name="Drgas O."/>
            <person name="Orlowska M."/>
            <person name="Perlinska-Lenart U."/>
            <person name="Aleksandrzak-Piekarczyk T."/>
            <person name="Szatraj K."/>
            <person name="Zielenkiewicz U."/>
            <person name="Pilsyk S."/>
            <person name="Malc E."/>
            <person name="Mieczkowski P."/>
            <person name="Kruszewska J.S."/>
            <person name="Biernat P."/>
            <person name="Pawlowska J."/>
        </authorList>
    </citation>
    <scope>NUCLEOTIDE SEQUENCE [LARGE SCALE GENOMIC DNA]</scope>
    <source>
        <strain evidence="2 3">CBS 142.35</strain>
    </source>
</reference>
<dbReference type="AlphaFoldDB" id="A0A8H7RTL8"/>
<gene>
    <name evidence="2" type="ORF">INT45_003158</name>
</gene>
<dbReference type="Proteomes" id="UP000646827">
    <property type="component" value="Unassembled WGS sequence"/>
</dbReference>
<dbReference type="Pfam" id="PF05699">
    <property type="entry name" value="Dimer_Tnp_hAT"/>
    <property type="match status" value="1"/>
</dbReference>
<name>A0A8H7RTL8_9FUNG</name>
<protein>
    <recommendedName>
        <fullName evidence="1">HAT C-terminal dimerisation domain-containing protein</fullName>
    </recommendedName>
</protein>
<dbReference type="GO" id="GO:0046983">
    <property type="term" value="F:protein dimerization activity"/>
    <property type="evidence" value="ECO:0007669"/>
    <property type="project" value="InterPro"/>
</dbReference>
<dbReference type="EMBL" id="JAEPRB010000356">
    <property type="protein sequence ID" value="KAG2216829.1"/>
    <property type="molecule type" value="Genomic_DNA"/>
</dbReference>
<dbReference type="OrthoDB" id="2792018at2759"/>
<keyword evidence="3" id="KW-1185">Reference proteome</keyword>
<evidence type="ECO:0000313" key="3">
    <source>
        <dbReference type="Proteomes" id="UP000646827"/>
    </source>
</evidence>
<evidence type="ECO:0000259" key="1">
    <source>
        <dbReference type="Pfam" id="PF05699"/>
    </source>
</evidence>
<accession>A0A8H7RTL8</accession>
<evidence type="ECO:0000313" key="2">
    <source>
        <dbReference type="EMBL" id="KAG2216829.1"/>
    </source>
</evidence>
<organism evidence="2 3">
    <name type="scientific">Circinella minor</name>
    <dbReference type="NCBI Taxonomy" id="1195481"/>
    <lineage>
        <taxon>Eukaryota</taxon>
        <taxon>Fungi</taxon>
        <taxon>Fungi incertae sedis</taxon>
        <taxon>Mucoromycota</taxon>
        <taxon>Mucoromycotina</taxon>
        <taxon>Mucoromycetes</taxon>
        <taxon>Mucorales</taxon>
        <taxon>Lichtheimiaceae</taxon>
        <taxon>Circinella</taxon>
    </lineage>
</organism>
<dbReference type="SUPFAM" id="SSF53098">
    <property type="entry name" value="Ribonuclease H-like"/>
    <property type="match status" value="1"/>
</dbReference>